<name>A0A552WL63_9MICO</name>
<evidence type="ECO:0000313" key="6">
    <source>
        <dbReference type="EMBL" id="TRW43515.1"/>
    </source>
</evidence>
<dbReference type="InterPro" id="IPR015797">
    <property type="entry name" value="NUDIX_hydrolase-like_dom_sf"/>
</dbReference>
<evidence type="ECO:0000313" key="7">
    <source>
        <dbReference type="Proteomes" id="UP000318693"/>
    </source>
</evidence>
<organism evidence="6 7">
    <name type="scientific">Georgenia yuyongxinii</name>
    <dbReference type="NCBI Taxonomy" id="2589797"/>
    <lineage>
        <taxon>Bacteria</taxon>
        <taxon>Bacillati</taxon>
        <taxon>Actinomycetota</taxon>
        <taxon>Actinomycetes</taxon>
        <taxon>Micrococcales</taxon>
        <taxon>Bogoriellaceae</taxon>
        <taxon>Georgenia</taxon>
    </lineage>
</organism>
<comment type="cofactor">
    <cofactor evidence="1">
        <name>Mg(2+)</name>
        <dbReference type="ChEBI" id="CHEBI:18420"/>
    </cofactor>
</comment>
<reference evidence="6 7" key="1">
    <citation type="submission" date="2019-07" db="EMBL/GenBank/DDBJ databases">
        <title>Georgenia wutianyii sp. nov. and Georgenia *** sp. nov. isolated from plateau pika (Ochotona curzoniae) in the Qinghai-Tibet plateau of China.</title>
        <authorList>
            <person name="Tian Z."/>
        </authorList>
    </citation>
    <scope>NUCLEOTIDE SEQUENCE [LARGE SCALE GENOMIC DNA]</scope>
    <source>
        <strain evidence="6 7">Z446</strain>
    </source>
</reference>
<dbReference type="PRINTS" id="PR00502">
    <property type="entry name" value="NUDIXFAMILY"/>
</dbReference>
<dbReference type="PROSITE" id="PS00893">
    <property type="entry name" value="NUDIX_BOX"/>
    <property type="match status" value="1"/>
</dbReference>
<dbReference type="PANTHER" id="PTHR43046:SF16">
    <property type="entry name" value="ADP-RIBOSE PYROPHOSPHATASE YJHB-RELATED"/>
    <property type="match status" value="1"/>
</dbReference>
<dbReference type="InterPro" id="IPR020084">
    <property type="entry name" value="NUDIX_hydrolase_CS"/>
</dbReference>
<sequence length="161" mass="17316">MPVPPFITALRSHIGTSLLWLPGVTGVVLDDADRVLLGRRADNGRWALPSGILEPGEQPARGLVREVAEETGVDVRVHALTSVGAGDEVRYPNGDRSQYLDLTFWCEPVGGEAHVADDESLAVAWYPLHQLPADLTASSGERLGHALAFRAHPSAGPHFTR</sequence>
<dbReference type="InterPro" id="IPR020476">
    <property type="entry name" value="Nudix_hydrolase"/>
</dbReference>
<gene>
    <name evidence="6" type="ORF">FJ693_17390</name>
</gene>
<evidence type="ECO:0000256" key="2">
    <source>
        <dbReference type="ARBA" id="ARBA00005582"/>
    </source>
</evidence>
<dbReference type="GO" id="GO:0016787">
    <property type="term" value="F:hydrolase activity"/>
    <property type="evidence" value="ECO:0007669"/>
    <property type="project" value="UniProtKB-KW"/>
</dbReference>
<dbReference type="PANTHER" id="PTHR43046">
    <property type="entry name" value="GDP-MANNOSE MANNOSYL HYDROLASE"/>
    <property type="match status" value="1"/>
</dbReference>
<feature type="domain" description="Nudix hydrolase" evidence="5">
    <location>
        <begin position="19"/>
        <end position="149"/>
    </location>
</feature>
<comment type="caution">
    <text evidence="6">The sequence shown here is derived from an EMBL/GenBank/DDBJ whole genome shotgun (WGS) entry which is preliminary data.</text>
</comment>
<evidence type="ECO:0000256" key="4">
    <source>
        <dbReference type="RuleBase" id="RU003476"/>
    </source>
</evidence>
<dbReference type="Gene3D" id="3.90.79.10">
    <property type="entry name" value="Nucleoside Triphosphate Pyrophosphohydrolase"/>
    <property type="match status" value="1"/>
</dbReference>
<dbReference type="Proteomes" id="UP000318693">
    <property type="component" value="Unassembled WGS sequence"/>
</dbReference>
<keyword evidence="7" id="KW-1185">Reference proteome</keyword>
<dbReference type="CDD" id="cd18879">
    <property type="entry name" value="NUDIX_Hydrolase"/>
    <property type="match status" value="1"/>
</dbReference>
<evidence type="ECO:0000259" key="5">
    <source>
        <dbReference type="PROSITE" id="PS51462"/>
    </source>
</evidence>
<evidence type="ECO:0000256" key="3">
    <source>
        <dbReference type="ARBA" id="ARBA00022801"/>
    </source>
</evidence>
<protein>
    <submittedName>
        <fullName evidence="6">NUDIX domain-containing protein</fullName>
    </submittedName>
</protein>
<dbReference type="Pfam" id="PF00293">
    <property type="entry name" value="NUDIX"/>
    <property type="match status" value="1"/>
</dbReference>
<evidence type="ECO:0000256" key="1">
    <source>
        <dbReference type="ARBA" id="ARBA00001946"/>
    </source>
</evidence>
<comment type="similarity">
    <text evidence="2 4">Belongs to the Nudix hydrolase family.</text>
</comment>
<dbReference type="RefSeq" id="WP_143419723.1">
    <property type="nucleotide sequence ID" value="NZ_VJXR01000078.1"/>
</dbReference>
<dbReference type="AlphaFoldDB" id="A0A552WL63"/>
<accession>A0A552WL63</accession>
<dbReference type="EMBL" id="VJXR01000078">
    <property type="protein sequence ID" value="TRW43515.1"/>
    <property type="molecule type" value="Genomic_DNA"/>
</dbReference>
<dbReference type="SUPFAM" id="SSF55811">
    <property type="entry name" value="Nudix"/>
    <property type="match status" value="1"/>
</dbReference>
<proteinExistence type="inferred from homology"/>
<dbReference type="InterPro" id="IPR000086">
    <property type="entry name" value="NUDIX_hydrolase_dom"/>
</dbReference>
<dbReference type="PROSITE" id="PS51462">
    <property type="entry name" value="NUDIX"/>
    <property type="match status" value="1"/>
</dbReference>
<keyword evidence="3 4" id="KW-0378">Hydrolase</keyword>